<sequence length="566" mass="62815">MDYKRERVKSSVIDIGKKNKGLEIRDGEMGKEGVVSIGEDITYSRKGGKGYEYDDGEMGKEGVVSIGEDITYSRKGGKGYEYDENVVVKEMLGKIEGGNNFTYSHCGVVEVEDGNGCDFGKGSKNGLLMSDDFTKSVQGSAYINGMDKGNESTNNLSCNCDCNFDFGCNDGEGGDHMENHNHESIREGSISRSSSIHRSVQIINTSIVNIRSNLNRVKNIVSMSNEFRGESVSEGTSALGSEDTSGSENSSGNESSSDLQSNDSSIVKTVNILEEECGQKKRSKDVELLLKKVINKKNEEKQLTTLDIINECLSIGNDYNINNKKRYDIGTHISVLNTEMVNQGGDNSSEDILSETNNAQCCDIANGTSSFRDITSISSVSEMSKVKDTNEKDIERSSNMSENMSIFQANTYDNDRLRKHNTMNEMSSSCSVLLYNNLLKKKGDITPQGNSNTRGEEEEPSFPNVKHENNLNGNSGKGTINIATKKRNFHFCEYLPQFLEQERGNRENWANMYDTHIHTYIYMYVSHDHGGRDHLVETEDSLKCHKGKMLTIYGLIGNSNLLLSIF</sequence>
<feature type="region of interest" description="Disordered" evidence="1">
    <location>
        <begin position="443"/>
        <end position="478"/>
    </location>
</feature>
<feature type="region of interest" description="Disordered" evidence="1">
    <location>
        <begin position="231"/>
        <end position="263"/>
    </location>
</feature>
<feature type="compositionally biased region" description="Low complexity" evidence="1">
    <location>
        <begin position="240"/>
        <end position="263"/>
    </location>
</feature>
<dbReference type="EMBL" id="FLQU01000308">
    <property type="protein sequence ID" value="SBS83718.1"/>
    <property type="molecule type" value="Genomic_DNA"/>
</dbReference>
<reference evidence="3" key="1">
    <citation type="submission" date="2016-05" db="EMBL/GenBank/DDBJ databases">
        <authorList>
            <person name="Naeem Raeece"/>
        </authorList>
    </citation>
    <scope>NUCLEOTIDE SEQUENCE [LARGE SCALE GENOMIC DNA]</scope>
</reference>
<evidence type="ECO:0000313" key="2">
    <source>
        <dbReference type="EMBL" id="SBS83718.1"/>
    </source>
</evidence>
<accession>A0A1A8VXY9</accession>
<evidence type="ECO:0000313" key="3">
    <source>
        <dbReference type="Proteomes" id="UP000078560"/>
    </source>
</evidence>
<evidence type="ECO:0000256" key="1">
    <source>
        <dbReference type="SAM" id="MobiDB-lite"/>
    </source>
</evidence>
<proteinExistence type="predicted"/>
<organism evidence="2 3">
    <name type="scientific">Plasmodium ovale curtisi</name>
    <dbReference type="NCBI Taxonomy" id="864141"/>
    <lineage>
        <taxon>Eukaryota</taxon>
        <taxon>Sar</taxon>
        <taxon>Alveolata</taxon>
        <taxon>Apicomplexa</taxon>
        <taxon>Aconoidasida</taxon>
        <taxon>Haemosporida</taxon>
        <taxon>Plasmodiidae</taxon>
        <taxon>Plasmodium</taxon>
        <taxon>Plasmodium (Plasmodium)</taxon>
    </lineage>
</organism>
<gene>
    <name evidence="2" type="ORF">POVCU2_0022470</name>
</gene>
<name>A0A1A8VXY9_PLAOA</name>
<dbReference type="Proteomes" id="UP000078560">
    <property type="component" value="Unassembled WGS sequence"/>
</dbReference>
<protein>
    <submittedName>
        <fullName evidence="2">Uncharacterized protein</fullName>
    </submittedName>
</protein>
<dbReference type="AlphaFoldDB" id="A0A1A8VXY9"/>